<evidence type="ECO:0000256" key="2">
    <source>
        <dbReference type="ARBA" id="ARBA00022448"/>
    </source>
</evidence>
<keyword evidence="2" id="KW-0813">Transport</keyword>
<feature type="domain" description="Major facilitator superfamily (MFS) profile" evidence="7">
    <location>
        <begin position="30"/>
        <end position="460"/>
    </location>
</feature>
<feature type="transmembrane region" description="Helical" evidence="6">
    <location>
        <begin position="77"/>
        <end position="96"/>
    </location>
</feature>
<dbReference type="InterPro" id="IPR005829">
    <property type="entry name" value="Sugar_transporter_CS"/>
</dbReference>
<feature type="transmembrane region" description="Helical" evidence="6">
    <location>
        <begin position="284"/>
        <end position="309"/>
    </location>
</feature>
<name>A0A7Y0L360_9FIRM</name>
<evidence type="ECO:0000256" key="1">
    <source>
        <dbReference type="ARBA" id="ARBA00004651"/>
    </source>
</evidence>
<evidence type="ECO:0000256" key="3">
    <source>
        <dbReference type="ARBA" id="ARBA00022692"/>
    </source>
</evidence>
<feature type="transmembrane region" description="Helical" evidence="6">
    <location>
        <begin position="431"/>
        <end position="453"/>
    </location>
</feature>
<organism evidence="8 9">
    <name type="scientific">Sulfobacillus harzensis</name>
    <dbReference type="NCBI Taxonomy" id="2729629"/>
    <lineage>
        <taxon>Bacteria</taxon>
        <taxon>Bacillati</taxon>
        <taxon>Bacillota</taxon>
        <taxon>Clostridia</taxon>
        <taxon>Eubacteriales</taxon>
        <taxon>Clostridiales Family XVII. Incertae Sedis</taxon>
        <taxon>Sulfobacillus</taxon>
    </lineage>
</organism>
<dbReference type="PANTHER" id="PTHR23511:SF34">
    <property type="entry name" value="SYNAPTIC VESICLE GLYCOPROTEIN 2"/>
    <property type="match status" value="1"/>
</dbReference>
<feature type="transmembrane region" description="Helical" evidence="6">
    <location>
        <begin position="347"/>
        <end position="365"/>
    </location>
</feature>
<dbReference type="InterPro" id="IPR005828">
    <property type="entry name" value="MFS_sugar_transport-like"/>
</dbReference>
<evidence type="ECO:0000259" key="7">
    <source>
        <dbReference type="PROSITE" id="PS50850"/>
    </source>
</evidence>
<gene>
    <name evidence="8" type="ORF">HIJ39_07665</name>
</gene>
<dbReference type="GO" id="GO:0022857">
    <property type="term" value="F:transmembrane transporter activity"/>
    <property type="evidence" value="ECO:0007669"/>
    <property type="project" value="InterPro"/>
</dbReference>
<dbReference type="PANTHER" id="PTHR23511">
    <property type="entry name" value="SYNAPTIC VESICLE GLYCOPROTEIN 2"/>
    <property type="match status" value="1"/>
</dbReference>
<feature type="transmembrane region" description="Helical" evidence="6">
    <location>
        <begin position="194"/>
        <end position="216"/>
    </location>
</feature>
<comment type="caution">
    <text evidence="8">The sequence shown here is derived from an EMBL/GenBank/DDBJ whole genome shotgun (WGS) entry which is preliminary data.</text>
</comment>
<dbReference type="Proteomes" id="UP000533476">
    <property type="component" value="Unassembled WGS sequence"/>
</dbReference>
<dbReference type="InterPro" id="IPR036259">
    <property type="entry name" value="MFS_trans_sf"/>
</dbReference>
<feature type="transmembrane region" description="Helical" evidence="6">
    <location>
        <begin position="321"/>
        <end position="340"/>
    </location>
</feature>
<dbReference type="PROSITE" id="PS50850">
    <property type="entry name" value="MFS"/>
    <property type="match status" value="1"/>
</dbReference>
<feature type="transmembrane region" description="Helical" evidence="6">
    <location>
        <begin position="166"/>
        <end position="188"/>
    </location>
</feature>
<dbReference type="GO" id="GO:0005886">
    <property type="term" value="C:plasma membrane"/>
    <property type="evidence" value="ECO:0007669"/>
    <property type="project" value="UniProtKB-SubCell"/>
</dbReference>
<dbReference type="RefSeq" id="WP_169098338.1">
    <property type="nucleotide sequence ID" value="NZ_JABBVZ010000019.1"/>
</dbReference>
<evidence type="ECO:0000256" key="5">
    <source>
        <dbReference type="ARBA" id="ARBA00023136"/>
    </source>
</evidence>
<evidence type="ECO:0000313" key="9">
    <source>
        <dbReference type="Proteomes" id="UP000533476"/>
    </source>
</evidence>
<reference evidence="8 9" key="1">
    <citation type="submission" date="2020-04" db="EMBL/GenBank/DDBJ databases">
        <authorList>
            <person name="Zhang R."/>
            <person name="Schippers A."/>
        </authorList>
    </citation>
    <scope>NUCLEOTIDE SEQUENCE [LARGE SCALE GENOMIC DNA]</scope>
    <source>
        <strain evidence="8 9">DSM 109850</strain>
    </source>
</reference>
<evidence type="ECO:0000256" key="6">
    <source>
        <dbReference type="SAM" id="Phobius"/>
    </source>
</evidence>
<comment type="subcellular location">
    <subcellularLocation>
        <location evidence="1">Cell membrane</location>
        <topology evidence="1">Multi-pass membrane protein</topology>
    </subcellularLocation>
</comment>
<dbReference type="PROSITE" id="PS00217">
    <property type="entry name" value="SUGAR_TRANSPORT_2"/>
    <property type="match status" value="1"/>
</dbReference>
<evidence type="ECO:0000256" key="4">
    <source>
        <dbReference type="ARBA" id="ARBA00022989"/>
    </source>
</evidence>
<feature type="transmembrane region" description="Helical" evidence="6">
    <location>
        <begin position="406"/>
        <end position="425"/>
    </location>
</feature>
<feature type="transmembrane region" description="Helical" evidence="6">
    <location>
        <begin position="134"/>
        <end position="154"/>
    </location>
</feature>
<proteinExistence type="predicted"/>
<keyword evidence="5 6" id="KW-0472">Membrane</keyword>
<dbReference type="InterPro" id="IPR020846">
    <property type="entry name" value="MFS_dom"/>
</dbReference>
<sequence>MSTIASVDTDMASIAARVDRLPPSRGLVGLVARIAAGGWLEFFELALPGYISLGLINAGLYTKTATGPLFGLLDPKAYATFIAAFPAGMWIGTLVLGRLSDKYGRRTVFTIPMIGYSIMMLLIAVSSSPLLIDILRVLAGIGVGIQLINNDAFISEITPRRLRGKYLATALVIILTSYPITALLGYALVPNHPFGIAGWRWVVVIGGIMGFVVLLVRRGLPESPRWLAAHGRNEEAMTVLAEIEQKIRNEIGRDLPAPDAVVVEQTVKGSWVEMFQRKYGRRTLMMSIFQFTQTISVFGFTSWVPVFLADKGLSIVHSLQYTFEIAILTPFGGLLAMLLAERMERKWQLVSTGVIIAIVGLIFAAMNAPAWIVIIGGMLTLANYWMIGIFHTYNAEIFPTRIRAQAVSFTFSWSRISAIFVGYAVSSLLAAYGAGAVFAMIAGAMAVLVVAVATMGPRTNGQRLEELAS</sequence>
<dbReference type="Gene3D" id="1.20.1250.20">
    <property type="entry name" value="MFS general substrate transporter like domains"/>
    <property type="match status" value="1"/>
</dbReference>
<dbReference type="Pfam" id="PF00083">
    <property type="entry name" value="Sugar_tr"/>
    <property type="match status" value="1"/>
</dbReference>
<keyword evidence="9" id="KW-1185">Reference proteome</keyword>
<evidence type="ECO:0000313" key="8">
    <source>
        <dbReference type="EMBL" id="NMP22228.1"/>
    </source>
</evidence>
<feature type="transmembrane region" description="Helical" evidence="6">
    <location>
        <begin position="371"/>
        <end position="394"/>
    </location>
</feature>
<dbReference type="SUPFAM" id="SSF103473">
    <property type="entry name" value="MFS general substrate transporter"/>
    <property type="match status" value="1"/>
</dbReference>
<protein>
    <submittedName>
        <fullName evidence="8">MFS transporter</fullName>
    </submittedName>
</protein>
<feature type="transmembrane region" description="Helical" evidence="6">
    <location>
        <begin position="108"/>
        <end position="128"/>
    </location>
</feature>
<dbReference type="CDD" id="cd17316">
    <property type="entry name" value="MFS_SV2_like"/>
    <property type="match status" value="1"/>
</dbReference>
<accession>A0A7Y0L360</accession>
<keyword evidence="3 6" id="KW-0812">Transmembrane</keyword>
<keyword evidence="4 6" id="KW-1133">Transmembrane helix</keyword>
<dbReference type="EMBL" id="JABBVZ010000019">
    <property type="protein sequence ID" value="NMP22228.1"/>
    <property type="molecule type" value="Genomic_DNA"/>
</dbReference>
<dbReference type="AlphaFoldDB" id="A0A7Y0L360"/>